<organism evidence="1 2">
    <name type="scientific">Hondaea fermentalgiana</name>
    <dbReference type="NCBI Taxonomy" id="2315210"/>
    <lineage>
        <taxon>Eukaryota</taxon>
        <taxon>Sar</taxon>
        <taxon>Stramenopiles</taxon>
        <taxon>Bigyra</taxon>
        <taxon>Labyrinthulomycetes</taxon>
        <taxon>Thraustochytrida</taxon>
        <taxon>Thraustochytriidae</taxon>
        <taxon>Hondaea</taxon>
    </lineage>
</organism>
<name>A0A2R5G6V7_9STRA</name>
<dbReference type="Gene3D" id="3.40.50.300">
    <property type="entry name" value="P-loop containing nucleotide triphosphate hydrolases"/>
    <property type="match status" value="2"/>
</dbReference>
<dbReference type="PANTHER" id="PTHR32301:SF6">
    <property type="entry name" value="GOLVESIN-RELATED"/>
    <property type="match status" value="1"/>
</dbReference>
<reference evidence="1 2" key="1">
    <citation type="submission" date="2017-12" db="EMBL/GenBank/DDBJ databases">
        <title>Sequencing, de novo assembly and annotation of complete genome of a new Thraustochytrid species, strain FCC1311.</title>
        <authorList>
            <person name="Sedici K."/>
            <person name="Godart F."/>
            <person name="Aiese Cigliano R."/>
            <person name="Sanseverino W."/>
            <person name="Barakat M."/>
            <person name="Ortet P."/>
            <person name="Marechal E."/>
            <person name="Cagnac O."/>
            <person name="Amato A."/>
        </authorList>
    </citation>
    <scope>NUCLEOTIDE SEQUENCE [LARGE SCALE GENOMIC DNA]</scope>
</reference>
<gene>
    <name evidence="1" type="ORF">FCC1311_017472</name>
</gene>
<keyword evidence="2" id="KW-1185">Reference proteome</keyword>
<dbReference type="SUPFAM" id="SSF52540">
    <property type="entry name" value="P-loop containing nucleoside triphosphate hydrolases"/>
    <property type="match status" value="1"/>
</dbReference>
<dbReference type="InParanoid" id="A0A2R5G6V7"/>
<proteinExistence type="predicted"/>
<dbReference type="InterPro" id="IPR027417">
    <property type="entry name" value="P-loop_NTPase"/>
</dbReference>
<evidence type="ECO:0000313" key="2">
    <source>
        <dbReference type="Proteomes" id="UP000241890"/>
    </source>
</evidence>
<accession>A0A2R5G6V7</accession>
<dbReference type="Proteomes" id="UP000241890">
    <property type="component" value="Unassembled WGS sequence"/>
</dbReference>
<evidence type="ECO:0008006" key="3">
    <source>
        <dbReference type="Google" id="ProtNLM"/>
    </source>
</evidence>
<dbReference type="PANTHER" id="PTHR32301">
    <property type="entry name" value="COUNTIN RECEPTOR CNR3-RELATED"/>
    <property type="match status" value="1"/>
</dbReference>
<dbReference type="InterPro" id="IPR053259">
    <property type="entry name" value="Golvesin-related_Golgi"/>
</dbReference>
<comment type="caution">
    <text evidence="1">The sequence shown here is derived from an EMBL/GenBank/DDBJ whole genome shotgun (WGS) entry which is preliminary data.</text>
</comment>
<dbReference type="AlphaFoldDB" id="A0A2R5G6V7"/>
<dbReference type="EMBL" id="BEYU01000012">
    <property type="protein sequence ID" value="GBG25528.1"/>
    <property type="molecule type" value="Genomic_DNA"/>
</dbReference>
<protein>
    <recommendedName>
        <fullName evidence="3">Sulfotransferase domain-containing protein</fullName>
    </recommendedName>
</protein>
<sequence>MADASAIYASMREALQTVPAPVISNFLGCRFASELRREKALFDANCNLNNRPDRLTLAAGTAEDFSAVVDKFRDEENRTFLASEWFLPAQLPKRQDIKYITMLRDPLARMESHFHMAFEQAARALKSSPKKICRYVEFLPSWQTIRLIDEDMEVATCAQVPFGKLTEEHFQIAKDRLENDFAIVGIIEHFQETITMFHGLLQWDGEVSDIFSEHHGTHHGGNTVLKRLELEAAGNPRLQNFAKWWHAVNQFDIRLYNIGRELFRKQATAEGLQVEMGLEVSLDFVAPQGEVTPAAALRSMLEADVNTRKCTTQSRPLKGHVLIVDRVVDGNGVADVYYGESGDLDATNAELISLSKGKVERVDSVLNMLRRRRLTFVANEWMLSETLPSRDDVTYLTMLRNPLARTESHYAMAMTQTMTHLRNHGTVWRCKLAEGVPSTRELAQHDDDLNIASRSRIYFAQTTPDNWQTRAICGPPCAQVPYGQLTEEHLAIAKTRLTTVFEVVGILEHFHETMSLMHDHLLWKKDASKVFEKHKGTHHGGLTVLQRVEQASASQPHLLEFAKWFHATNQFDIELYNFGRTLFKMQAQARGISVDLGPDVDLDFVSPNQRLTTSAELKVMLADYVREKGCRTQCCEDRCGPIGQYWYRSAETFDMVPPRKRCSPHEAQTIHN</sequence>
<evidence type="ECO:0000313" key="1">
    <source>
        <dbReference type="EMBL" id="GBG25528.1"/>
    </source>
</evidence>
<dbReference type="OrthoDB" id="10019582at2759"/>